<reference evidence="3" key="1">
    <citation type="journal article" date="2019" name="Int. J. Syst. Evol. Microbiol.">
        <title>The Global Catalogue of Microorganisms (GCM) 10K type strain sequencing project: providing services to taxonomists for standard genome sequencing and annotation.</title>
        <authorList>
            <consortium name="The Broad Institute Genomics Platform"/>
            <consortium name="The Broad Institute Genome Sequencing Center for Infectious Disease"/>
            <person name="Wu L."/>
            <person name="Ma J."/>
        </authorList>
    </citation>
    <scope>NUCLEOTIDE SEQUENCE [LARGE SCALE GENOMIC DNA]</scope>
    <source>
        <strain evidence="3">JCM 9092</strain>
    </source>
</reference>
<dbReference type="NCBIfam" id="TIGR04515">
    <property type="entry name" value="P450_rel_GT_act"/>
    <property type="match status" value="1"/>
</dbReference>
<name>A0ABP6MHU1_9ACTN</name>
<dbReference type="CDD" id="cd11036">
    <property type="entry name" value="AknT-like"/>
    <property type="match status" value="1"/>
</dbReference>
<dbReference type="PANTHER" id="PTHR46696:SF1">
    <property type="entry name" value="CYTOCHROME P450 YJIB-RELATED"/>
    <property type="match status" value="1"/>
</dbReference>
<accession>A0ABP6MHU1</accession>
<dbReference type="InterPro" id="IPR030958">
    <property type="entry name" value="P450-rel_GT_act"/>
</dbReference>
<dbReference type="Gene3D" id="1.10.630.10">
    <property type="entry name" value="Cytochrome P450"/>
    <property type="match status" value="1"/>
</dbReference>
<dbReference type="SUPFAM" id="SSF48264">
    <property type="entry name" value="Cytochrome P450"/>
    <property type="match status" value="1"/>
</dbReference>
<dbReference type="RefSeq" id="WP_344522058.1">
    <property type="nucleotide sequence ID" value="NZ_BAAAUG010000063.1"/>
</dbReference>
<keyword evidence="3" id="KW-1185">Reference proteome</keyword>
<dbReference type="Pfam" id="PF00067">
    <property type="entry name" value="p450"/>
    <property type="match status" value="1"/>
</dbReference>
<comment type="caution">
    <text evidence="2">The sequence shown here is derived from an EMBL/GenBank/DDBJ whole genome shotgun (WGS) entry which is preliminary data.</text>
</comment>
<dbReference type="EMBL" id="BAAAUG010000063">
    <property type="protein sequence ID" value="GAA3111110.1"/>
    <property type="molecule type" value="Genomic_DNA"/>
</dbReference>
<dbReference type="PANTHER" id="PTHR46696">
    <property type="entry name" value="P450, PUTATIVE (EUROFUNG)-RELATED"/>
    <property type="match status" value="1"/>
</dbReference>
<proteinExistence type="inferred from homology"/>
<evidence type="ECO:0008006" key="4">
    <source>
        <dbReference type="Google" id="ProtNLM"/>
    </source>
</evidence>
<dbReference type="InterPro" id="IPR036396">
    <property type="entry name" value="Cyt_P450_sf"/>
</dbReference>
<organism evidence="2 3">
    <name type="scientific">Streptomyces rectiviolaceus</name>
    <dbReference type="NCBI Taxonomy" id="332591"/>
    <lineage>
        <taxon>Bacteria</taxon>
        <taxon>Bacillati</taxon>
        <taxon>Actinomycetota</taxon>
        <taxon>Actinomycetes</taxon>
        <taxon>Kitasatosporales</taxon>
        <taxon>Streptomycetaceae</taxon>
        <taxon>Streptomyces</taxon>
    </lineage>
</organism>
<gene>
    <name evidence="2" type="ORF">GCM10010449_36820</name>
</gene>
<dbReference type="Proteomes" id="UP001501637">
    <property type="component" value="Unassembled WGS sequence"/>
</dbReference>
<sequence>MLTEQSNSELGRHLLTIRGVQFIFGAQGDPFALLLRAGEDDPLSHGERARELGLHESSIGAWVTASRELGAKVLTDPRFSPRHPEEGPQHHPGVDVWENPQLCHVTPLDDAHINHDPAAYEKLADAAAPLLGAAALTERRPEIERACREILGKAGERFDLYRDYAVPAATRVVCDVLGLPAESRERIAERHEGLAAALDAGQCPQQLTTARALLEAVDGVSSELSGLVADGRATGLAALTGVPKEDAAAIGVLAVVVGIEVTATALCNTVETLLENPAAWDRIRQDPALVEAGVREALRCAPPLRFESRIAREQVEFDGQTIEEGKRVVVLVDAANRDPESFDDPNAFDLDRADGERQLTLLGGAAAPVTAPLVRIQTEAALRVLTEARPGLRRNAEVLRRMRSAVLGGILRFSVS</sequence>
<dbReference type="InterPro" id="IPR001128">
    <property type="entry name" value="Cyt_P450"/>
</dbReference>
<evidence type="ECO:0000313" key="2">
    <source>
        <dbReference type="EMBL" id="GAA3111110.1"/>
    </source>
</evidence>
<protein>
    <recommendedName>
        <fullName evidence="4">P450-derived glycosyltransferase activator</fullName>
    </recommendedName>
</protein>
<evidence type="ECO:0000313" key="3">
    <source>
        <dbReference type="Proteomes" id="UP001501637"/>
    </source>
</evidence>
<evidence type="ECO:0000256" key="1">
    <source>
        <dbReference type="ARBA" id="ARBA00010617"/>
    </source>
</evidence>
<comment type="similarity">
    <text evidence="1">Belongs to the cytochrome P450 family.</text>
</comment>